<dbReference type="Pfam" id="PF13424">
    <property type="entry name" value="TPR_12"/>
    <property type="match status" value="2"/>
</dbReference>
<sequence length="1273" mass="139386">MTGNDVEGTWEAISQALRPLSGSLPAPAGGWGVTVLVDTVRSMVVWGDTVDSVVAVLRDHEGFAAVEVVPFDSSQTGQAVLAGQVAIDGRIVLVLSDGAGPAWHAGTMQALLRAWSLRAPVAIVHLLPQLQWYRTGIRPRRLRMRRTTFGEAANADLAWEVHNPAPDVLDDSGPQGSDPIPVPVLELDPRWLAAWVRLLTGGEAHLPAVLAATGLPDTIAPPPPGGVPSARTRVREFTAWATPTAVTLATQLAAAPLNLAVMRSVQRALIPDAQTSHLSEILNSELLHPVAAAASTTDGAEVTYEFHRGVREELLAAGRRADAVRVLRVVDEQLGPTVPAVRGLSRMLDDPDATPVPPVTTETAPFVRVEQAVLHALSGRYLARARHLHEALGIEAETPSTIATRSTPPGTMVAAAGTDDRTSEGAPVVSSSVADVVVPQRTPSGAPAIWGSVPPRNPNFTGRESLLVHLHEQMLQGVTAVLPHALHGMGGVGKSQLAIEYVYRHLDEYDVIWWIPSERPAQIANALAELAQRLHLPVGLEANAAVPAVREALRLGQPYANWLLIFDNAESPEAVRRYFPNGGSGRIMVTSRNPQWSNIGRQLAVDVFARQESVDLLRRRGPDLSEEDADRLAEALGDLPLALDQAAAWLAETGMPTDEYLRLFEEKRIELLEVSVPLDYQLPVAAAWNVSLDRLAESSPGALRLLQVCSFLAPQPIPRTLFNRGRAGNVHPVLDEVRRDPMRLNRAIREINRYALAKIYHRTNSIEMHRLVQAVLIDRLDDAEQATMRHSAHLILADSDPNDPSSPANWRTYADLFPHALAAQAFRSTDPWVQQLIDNLSRYLYWWGDHQTAFDLAGLAYDARRDQLGPADPSTLRMGHWMGWLLFVLGRFEEAARLNEEVLAIYQETVEESNEDLLRALGAVAADRRVAGDFQGALELAEEIYQRHVRALGPDDVESITAGHNLAVSLRLSGDLKRAYDIDLENQRLRVQLFGADHPITLESTRNLITDRRELGDYVGARAEAQAVADQLRHQLSPGHPQTLRALRSLAVALRTAGDHQAARQISGEVRDSFLRRYGENHPDTVAASLNLSTDLRETGDLDGAAELGEQVYASYRRLLRNDRHPHTIAARLNWAVTERLRGRVAQARQMDEEGFAQLREQLGDDHPLTLAAALNLASDLYAEGHYAQAYERDVDATERLRRVLGAEHPTTLAGYGNLAMDLLKLGREQESAELHTATVAQFRRALGDDHPATAAAVDLNRRANCDMDPPPL</sequence>
<feature type="domain" description="NB-ARC" evidence="1">
    <location>
        <begin position="485"/>
        <end position="618"/>
    </location>
</feature>
<dbReference type="PANTHER" id="PTHR46082">
    <property type="entry name" value="ATP/GTP-BINDING PROTEIN-RELATED"/>
    <property type="match status" value="1"/>
</dbReference>
<keyword evidence="4" id="KW-1185">Reference proteome</keyword>
<dbReference type="NCBIfam" id="NF040586">
    <property type="entry name" value="FxSxx_TPR"/>
    <property type="match status" value="1"/>
</dbReference>
<dbReference type="Proteomes" id="UP001235874">
    <property type="component" value="Chromosome"/>
</dbReference>
<dbReference type="GO" id="GO:0043531">
    <property type="term" value="F:ADP binding"/>
    <property type="evidence" value="ECO:0007669"/>
    <property type="project" value="InterPro"/>
</dbReference>
<dbReference type="KEGG" id="mprn:Q3V37_29240"/>
<dbReference type="InterPro" id="IPR053137">
    <property type="entry name" value="NLR-like"/>
</dbReference>
<dbReference type="InterPro" id="IPR056681">
    <property type="entry name" value="DUF7779"/>
</dbReference>
<dbReference type="RefSeq" id="WP_306272334.1">
    <property type="nucleotide sequence ID" value="NZ_CP130472.1"/>
</dbReference>
<dbReference type="Pfam" id="PF00931">
    <property type="entry name" value="NB-ARC"/>
    <property type="match status" value="1"/>
</dbReference>
<dbReference type="InterPro" id="IPR047738">
    <property type="entry name" value="SAV_2336-like_N"/>
</dbReference>
<name>A0AAJ6HVM5_9ACTN</name>
<dbReference type="SUPFAM" id="SSF48452">
    <property type="entry name" value="TPR-like"/>
    <property type="match status" value="3"/>
</dbReference>
<evidence type="ECO:0000313" key="3">
    <source>
        <dbReference type="EMBL" id="WLS45400.1"/>
    </source>
</evidence>
<dbReference type="SUPFAM" id="SSF52540">
    <property type="entry name" value="P-loop containing nucleoside triphosphate hydrolases"/>
    <property type="match status" value="1"/>
</dbReference>
<dbReference type="Gene3D" id="1.25.40.10">
    <property type="entry name" value="Tetratricopeptide repeat domain"/>
    <property type="match status" value="3"/>
</dbReference>
<reference evidence="3 4" key="1">
    <citation type="submission" date="2023-07" db="EMBL/GenBank/DDBJ databases">
        <title>Micromonospora profundi TRM 95458 converts glycerol to a new osmotic compound.</title>
        <authorList>
            <person name="Lu D."/>
        </authorList>
    </citation>
    <scope>NUCLEOTIDE SEQUENCE [LARGE SCALE GENOMIC DNA]</scope>
    <source>
        <strain evidence="3 4">TRM95458</strain>
    </source>
</reference>
<dbReference type="AlphaFoldDB" id="A0AAJ6HVM5"/>
<protein>
    <submittedName>
        <fullName evidence="3">FxSxx-COOH system tetratricopeptide repeat protein</fullName>
    </submittedName>
</protein>
<gene>
    <name evidence="3" type="primary">fxsT</name>
    <name evidence="3" type="ORF">Q3V37_29240</name>
</gene>
<dbReference type="EMBL" id="CP130472">
    <property type="protein sequence ID" value="WLS45400.1"/>
    <property type="molecule type" value="Genomic_DNA"/>
</dbReference>
<dbReference type="PANTHER" id="PTHR46082:SF6">
    <property type="entry name" value="AAA+ ATPASE DOMAIN-CONTAINING PROTEIN-RELATED"/>
    <property type="match status" value="1"/>
</dbReference>
<evidence type="ECO:0000259" key="1">
    <source>
        <dbReference type="Pfam" id="PF00931"/>
    </source>
</evidence>
<proteinExistence type="predicted"/>
<dbReference type="Pfam" id="PF25000">
    <property type="entry name" value="DUF7779"/>
    <property type="match status" value="1"/>
</dbReference>
<dbReference type="Pfam" id="PF13374">
    <property type="entry name" value="TPR_10"/>
    <property type="match status" value="3"/>
</dbReference>
<organism evidence="3 4">
    <name type="scientific">Micromonospora profundi</name>
    <dbReference type="NCBI Taxonomy" id="1420889"/>
    <lineage>
        <taxon>Bacteria</taxon>
        <taxon>Bacillati</taxon>
        <taxon>Actinomycetota</taxon>
        <taxon>Actinomycetes</taxon>
        <taxon>Micromonosporales</taxon>
        <taxon>Micromonosporaceae</taxon>
        <taxon>Micromonospora</taxon>
    </lineage>
</organism>
<feature type="domain" description="DUF7779" evidence="2">
    <location>
        <begin position="696"/>
        <end position="784"/>
    </location>
</feature>
<dbReference type="Gene3D" id="3.40.50.300">
    <property type="entry name" value="P-loop containing nucleotide triphosphate hydrolases"/>
    <property type="match status" value="1"/>
</dbReference>
<dbReference type="InterPro" id="IPR011990">
    <property type="entry name" value="TPR-like_helical_dom_sf"/>
</dbReference>
<dbReference type="NCBIfam" id="NF041121">
    <property type="entry name" value="SAV_2336_NTERM"/>
    <property type="match status" value="1"/>
</dbReference>
<evidence type="ECO:0000259" key="2">
    <source>
        <dbReference type="Pfam" id="PF25000"/>
    </source>
</evidence>
<accession>A0AAJ6HVM5</accession>
<dbReference type="InterPro" id="IPR027417">
    <property type="entry name" value="P-loop_NTPase"/>
</dbReference>
<evidence type="ECO:0000313" key="4">
    <source>
        <dbReference type="Proteomes" id="UP001235874"/>
    </source>
</evidence>
<dbReference type="InterPro" id="IPR002182">
    <property type="entry name" value="NB-ARC"/>
</dbReference>